<dbReference type="HOGENOM" id="CLU_149801_0_0_6"/>
<dbReference type="EMBL" id="APPN01000073">
    <property type="protein sequence ID" value="ENV32677.1"/>
    <property type="molecule type" value="Genomic_DNA"/>
</dbReference>
<reference evidence="1 2" key="1">
    <citation type="submission" date="2013-02" db="EMBL/GenBank/DDBJ databases">
        <title>The Genome Sequence of Acinetobacter gerneri CIP 107464.</title>
        <authorList>
            <consortium name="The Broad Institute Genome Sequencing Platform"/>
            <consortium name="The Broad Institute Genome Sequencing Center for Infectious Disease"/>
            <person name="Cerqueira G."/>
            <person name="Feldgarden M."/>
            <person name="Courvalin P."/>
            <person name="Perichon B."/>
            <person name="Grillot-Courvalin C."/>
            <person name="Clermont D."/>
            <person name="Rocha E."/>
            <person name="Yoon E.-J."/>
            <person name="Nemec A."/>
            <person name="Walker B."/>
            <person name="Young S.K."/>
            <person name="Zeng Q."/>
            <person name="Gargeya S."/>
            <person name="Fitzgerald M."/>
            <person name="Haas B."/>
            <person name="Abouelleil A."/>
            <person name="Alvarado L."/>
            <person name="Arachchi H.M."/>
            <person name="Berlin A.M."/>
            <person name="Chapman S.B."/>
            <person name="Dewar J."/>
            <person name="Goldberg J."/>
            <person name="Griggs A."/>
            <person name="Gujja S."/>
            <person name="Hansen M."/>
            <person name="Howarth C."/>
            <person name="Imamovic A."/>
            <person name="Larimer J."/>
            <person name="McCowan C."/>
            <person name="Murphy C."/>
            <person name="Neiman D."/>
            <person name="Pearson M."/>
            <person name="Priest M."/>
            <person name="Roberts A."/>
            <person name="Saif S."/>
            <person name="Shea T."/>
            <person name="Sisk P."/>
            <person name="Sykes S."/>
            <person name="Wortman J."/>
            <person name="Nusbaum C."/>
            <person name="Birren B."/>
        </authorList>
    </citation>
    <scope>NUCLEOTIDE SEQUENCE [LARGE SCALE GENOMIC DNA]</scope>
    <source>
        <strain evidence="1 2">CIP 107464</strain>
    </source>
</reference>
<evidence type="ECO:0000313" key="2">
    <source>
        <dbReference type="Proteomes" id="UP000013117"/>
    </source>
</evidence>
<dbReference type="AlphaFoldDB" id="N8Y7D9"/>
<dbReference type="PATRIC" id="fig|1120926.3.peg.3096"/>
<gene>
    <name evidence="1" type="ORF">F960_03184</name>
</gene>
<dbReference type="GeneID" id="84210473"/>
<comment type="caution">
    <text evidence="1">The sequence shown here is derived from an EMBL/GenBank/DDBJ whole genome shotgun (WGS) entry which is preliminary data.</text>
</comment>
<name>N8Y7D9_9GAMM</name>
<accession>N8Y7D9</accession>
<keyword evidence="2" id="KW-1185">Reference proteome</keyword>
<dbReference type="Proteomes" id="UP000013117">
    <property type="component" value="Unassembled WGS sequence"/>
</dbReference>
<dbReference type="OrthoDB" id="2989740at2"/>
<protein>
    <submittedName>
        <fullName evidence="1">Uncharacterized protein</fullName>
    </submittedName>
</protein>
<sequence>MTLDEKKEIAKQELKKVFFLASNGVDVKMFSKFIDSIWHELLKDKKQYEDFCIEACGNVIFHSESSGEGVIDFIEIYEEKYGKMPDVWFMDKNGDLDRKQYENYHGDNKFITGWDCTPTHNCL</sequence>
<evidence type="ECO:0000313" key="1">
    <source>
        <dbReference type="EMBL" id="ENV32677.1"/>
    </source>
</evidence>
<organism evidence="1 2">
    <name type="scientific">Acinetobacter gerneri DSM 14967 = CIP 107464 = MTCC 9824</name>
    <dbReference type="NCBI Taxonomy" id="1120926"/>
    <lineage>
        <taxon>Bacteria</taxon>
        <taxon>Pseudomonadati</taxon>
        <taxon>Pseudomonadota</taxon>
        <taxon>Gammaproteobacteria</taxon>
        <taxon>Moraxellales</taxon>
        <taxon>Moraxellaceae</taxon>
        <taxon>Acinetobacter</taxon>
    </lineage>
</organism>
<dbReference type="RefSeq" id="WP_004866482.1">
    <property type="nucleotide sequence ID" value="NZ_ASYY01000108.1"/>
</dbReference>
<dbReference type="STRING" id="202952.GCA_000747725_00134"/>
<proteinExistence type="predicted"/>